<reference evidence="4" key="1">
    <citation type="journal article" date="2021" name="Nat. Commun.">
        <title>Genetic determinants of endophytism in the Arabidopsis root mycobiome.</title>
        <authorList>
            <person name="Mesny F."/>
            <person name="Miyauchi S."/>
            <person name="Thiergart T."/>
            <person name="Pickel B."/>
            <person name="Atanasova L."/>
            <person name="Karlsson M."/>
            <person name="Huettel B."/>
            <person name="Barry K.W."/>
            <person name="Haridas S."/>
            <person name="Chen C."/>
            <person name="Bauer D."/>
            <person name="Andreopoulos W."/>
            <person name="Pangilinan J."/>
            <person name="LaButti K."/>
            <person name="Riley R."/>
            <person name="Lipzen A."/>
            <person name="Clum A."/>
            <person name="Drula E."/>
            <person name="Henrissat B."/>
            <person name="Kohler A."/>
            <person name="Grigoriev I.V."/>
            <person name="Martin F.M."/>
            <person name="Hacquard S."/>
        </authorList>
    </citation>
    <scope>NUCLEOTIDE SEQUENCE</scope>
    <source>
        <strain evidence="4">MPI-CAGE-AT-0023</strain>
    </source>
</reference>
<dbReference type="Gene3D" id="1.10.840.10">
    <property type="entry name" value="Ras guanine-nucleotide exchange factors catalytic domain"/>
    <property type="match status" value="1"/>
</dbReference>
<evidence type="ECO:0000313" key="5">
    <source>
        <dbReference type="Proteomes" id="UP000720189"/>
    </source>
</evidence>
<dbReference type="PANTHER" id="PTHR23113">
    <property type="entry name" value="GUANINE NUCLEOTIDE EXCHANGE FACTOR"/>
    <property type="match status" value="1"/>
</dbReference>
<comment type="caution">
    <text evidence="4">The sequence shown here is derived from an EMBL/GenBank/DDBJ whole genome shotgun (WGS) entry which is preliminary data.</text>
</comment>
<dbReference type="PANTHER" id="PTHR23113:SF354">
    <property type="entry name" value="BUD SITE SELECTION PROTEIN 5"/>
    <property type="match status" value="1"/>
</dbReference>
<dbReference type="OrthoDB" id="546434at2759"/>
<dbReference type="GO" id="GO:0005886">
    <property type="term" value="C:plasma membrane"/>
    <property type="evidence" value="ECO:0007669"/>
    <property type="project" value="TreeGrafter"/>
</dbReference>
<keyword evidence="1 2" id="KW-0344">Guanine-nucleotide releasing factor</keyword>
<dbReference type="PROSITE" id="PS50009">
    <property type="entry name" value="RASGEF_CAT"/>
    <property type="match status" value="1"/>
</dbReference>
<dbReference type="GeneID" id="70220867"/>
<dbReference type="InterPro" id="IPR001895">
    <property type="entry name" value="RASGEF_cat_dom"/>
</dbReference>
<gene>
    <name evidence="4" type="ORF">BKA55DRAFT_546397</name>
</gene>
<dbReference type="SUPFAM" id="SSF48366">
    <property type="entry name" value="Ras GEF"/>
    <property type="match status" value="1"/>
</dbReference>
<feature type="domain" description="Ras-GEF" evidence="3">
    <location>
        <begin position="23"/>
        <end position="177"/>
    </location>
</feature>
<evidence type="ECO:0000259" key="3">
    <source>
        <dbReference type="PROSITE" id="PS50009"/>
    </source>
</evidence>
<evidence type="ECO:0000313" key="4">
    <source>
        <dbReference type="EMBL" id="KAH7216966.1"/>
    </source>
</evidence>
<name>A0A9P9FY82_FUSRE</name>
<dbReference type="Proteomes" id="UP000720189">
    <property type="component" value="Unassembled WGS sequence"/>
</dbReference>
<proteinExistence type="predicted"/>
<dbReference type="InterPro" id="IPR008937">
    <property type="entry name" value="Ras-like_GEF"/>
</dbReference>
<dbReference type="AlphaFoldDB" id="A0A9P9FY82"/>
<keyword evidence="5" id="KW-1185">Reference proteome</keyword>
<evidence type="ECO:0000256" key="1">
    <source>
        <dbReference type="ARBA" id="ARBA00022658"/>
    </source>
</evidence>
<dbReference type="InterPro" id="IPR036964">
    <property type="entry name" value="RASGEF_cat_dom_sf"/>
</dbReference>
<evidence type="ECO:0000256" key="2">
    <source>
        <dbReference type="PROSITE-ProRule" id="PRU00168"/>
    </source>
</evidence>
<protein>
    <submittedName>
        <fullName evidence="4">Ras guanine nucleotide exchange factor domain-containing protein</fullName>
    </submittedName>
</protein>
<accession>A0A9P9FY82</accession>
<dbReference type="GO" id="GO:0005085">
    <property type="term" value="F:guanyl-nucleotide exchange factor activity"/>
    <property type="evidence" value="ECO:0007669"/>
    <property type="project" value="UniProtKB-KW"/>
</dbReference>
<dbReference type="GO" id="GO:0007265">
    <property type="term" value="P:Ras protein signal transduction"/>
    <property type="evidence" value="ECO:0007669"/>
    <property type="project" value="TreeGrafter"/>
</dbReference>
<sequence length="177" mass="19873">MTMEMADSFFTCRSDQLFTVHICHDYLACQITAKQMQAVCAIQSRELLGGRWTVQDSTDAPNVAAMYQPTNGISSWVKESVVTEAEPKSRGYVIEKWILIAQHLFQLNNFDGLVAVISDLDDTSVFRLHQSCDTVSIQAKESIRSLRRIVDLSQNHKTLRPLISSSSASRLPSQVHI</sequence>
<dbReference type="RefSeq" id="XP_046041947.1">
    <property type="nucleotide sequence ID" value="XM_046190913.1"/>
</dbReference>
<dbReference type="EMBL" id="JAGMUX010000029">
    <property type="protein sequence ID" value="KAH7216966.1"/>
    <property type="molecule type" value="Genomic_DNA"/>
</dbReference>
<dbReference type="InterPro" id="IPR023578">
    <property type="entry name" value="Ras_GEF_dom_sf"/>
</dbReference>
<organism evidence="4 5">
    <name type="scientific">Fusarium redolens</name>
    <dbReference type="NCBI Taxonomy" id="48865"/>
    <lineage>
        <taxon>Eukaryota</taxon>
        <taxon>Fungi</taxon>
        <taxon>Dikarya</taxon>
        <taxon>Ascomycota</taxon>
        <taxon>Pezizomycotina</taxon>
        <taxon>Sordariomycetes</taxon>
        <taxon>Hypocreomycetidae</taxon>
        <taxon>Hypocreales</taxon>
        <taxon>Nectriaceae</taxon>
        <taxon>Fusarium</taxon>
        <taxon>Fusarium redolens species complex</taxon>
    </lineage>
</organism>
<dbReference type="Pfam" id="PF00617">
    <property type="entry name" value="RasGEF"/>
    <property type="match status" value="1"/>
</dbReference>